<gene>
    <name evidence="2" type="ORF">KQX54_008415</name>
</gene>
<dbReference type="Proteomes" id="UP000826195">
    <property type="component" value="Unassembled WGS sequence"/>
</dbReference>
<organism evidence="2 3">
    <name type="scientific">Cotesia glomerata</name>
    <name type="common">Lepidopteran parasitic wasp</name>
    <name type="synonym">Apanteles glomeratus</name>
    <dbReference type="NCBI Taxonomy" id="32391"/>
    <lineage>
        <taxon>Eukaryota</taxon>
        <taxon>Metazoa</taxon>
        <taxon>Ecdysozoa</taxon>
        <taxon>Arthropoda</taxon>
        <taxon>Hexapoda</taxon>
        <taxon>Insecta</taxon>
        <taxon>Pterygota</taxon>
        <taxon>Neoptera</taxon>
        <taxon>Endopterygota</taxon>
        <taxon>Hymenoptera</taxon>
        <taxon>Apocrita</taxon>
        <taxon>Ichneumonoidea</taxon>
        <taxon>Braconidae</taxon>
        <taxon>Microgastrinae</taxon>
        <taxon>Cotesia</taxon>
    </lineage>
</organism>
<comment type="caution">
    <text evidence="2">The sequence shown here is derived from an EMBL/GenBank/DDBJ whole genome shotgun (WGS) entry which is preliminary data.</text>
</comment>
<name>A0AAV7IVQ9_COTGL</name>
<evidence type="ECO:0000313" key="2">
    <source>
        <dbReference type="EMBL" id="KAH0560793.1"/>
    </source>
</evidence>
<sequence>MRCRYKGKLTKKNIAQWKKNVIASNKARKKNKENAENTNFIELSGRRLVDLKLLDNELWCKPCKQALRLRNSVNELKNGLAKFELNHAEAIRVRREVKTTEVPTTIEAIHERRDAETTEVPTTAAAVRERRDAETTEVPTTTEATREHRDAETTEVPTTAEAVRERRDPETTEVPTTTEA</sequence>
<evidence type="ECO:0000313" key="3">
    <source>
        <dbReference type="Proteomes" id="UP000826195"/>
    </source>
</evidence>
<reference evidence="2 3" key="1">
    <citation type="journal article" date="2021" name="J. Hered.">
        <title>A chromosome-level genome assembly of the parasitoid wasp, Cotesia glomerata (Hymenoptera: Braconidae).</title>
        <authorList>
            <person name="Pinto B.J."/>
            <person name="Weis J.J."/>
            <person name="Gamble T."/>
            <person name="Ode P.J."/>
            <person name="Paul R."/>
            <person name="Zaspel J.M."/>
        </authorList>
    </citation>
    <scope>NUCLEOTIDE SEQUENCE [LARGE SCALE GENOMIC DNA]</scope>
    <source>
        <strain evidence="2">CgM1</strain>
    </source>
</reference>
<feature type="region of interest" description="Disordered" evidence="1">
    <location>
        <begin position="127"/>
        <end position="180"/>
    </location>
</feature>
<keyword evidence="3" id="KW-1185">Reference proteome</keyword>
<accession>A0AAV7IVQ9</accession>
<dbReference type="AlphaFoldDB" id="A0AAV7IVQ9"/>
<proteinExistence type="predicted"/>
<protein>
    <submittedName>
        <fullName evidence="2">Uncharacterized protein</fullName>
    </submittedName>
</protein>
<dbReference type="EMBL" id="JAHXZJ010000374">
    <property type="protein sequence ID" value="KAH0560793.1"/>
    <property type="molecule type" value="Genomic_DNA"/>
</dbReference>
<evidence type="ECO:0000256" key="1">
    <source>
        <dbReference type="SAM" id="MobiDB-lite"/>
    </source>
</evidence>